<dbReference type="Pfam" id="PF04085">
    <property type="entry name" value="MreC"/>
    <property type="match status" value="1"/>
</dbReference>
<reference evidence="7 8" key="1">
    <citation type="journal article" date="2016" name="Nat. Commun.">
        <title>Thousands of microbial genomes shed light on interconnected biogeochemical processes in an aquifer system.</title>
        <authorList>
            <person name="Anantharaman K."/>
            <person name="Brown C.T."/>
            <person name="Hug L.A."/>
            <person name="Sharon I."/>
            <person name="Castelle C.J."/>
            <person name="Probst A.J."/>
            <person name="Thomas B.C."/>
            <person name="Singh A."/>
            <person name="Wilkins M.J."/>
            <person name="Karaoz U."/>
            <person name="Brodie E.L."/>
            <person name="Williams K.H."/>
            <person name="Hubbard S.S."/>
            <person name="Banfield J.F."/>
        </authorList>
    </citation>
    <scope>NUCLEOTIDE SEQUENCE [LARGE SCALE GENOMIC DNA]</scope>
</reference>
<dbReference type="InterPro" id="IPR007221">
    <property type="entry name" value="MreC"/>
</dbReference>
<proteinExistence type="inferred from homology"/>
<dbReference type="PANTHER" id="PTHR34138">
    <property type="entry name" value="CELL SHAPE-DETERMINING PROTEIN MREC"/>
    <property type="match status" value="1"/>
</dbReference>
<evidence type="ECO:0000313" key="7">
    <source>
        <dbReference type="EMBL" id="OGL66470.1"/>
    </source>
</evidence>
<keyword evidence="5" id="KW-0175">Coiled coil</keyword>
<keyword evidence="3" id="KW-0133">Cell shape</keyword>
<name>A0A1F7TKG2_9BACT</name>
<evidence type="ECO:0000313" key="8">
    <source>
        <dbReference type="Proteomes" id="UP000177885"/>
    </source>
</evidence>
<feature type="domain" description="Rod shape-determining protein MreC beta-barrel core" evidence="6">
    <location>
        <begin position="111"/>
        <end position="252"/>
    </location>
</feature>
<accession>A0A1F7TKG2</accession>
<evidence type="ECO:0000256" key="4">
    <source>
        <dbReference type="ARBA" id="ARBA00032089"/>
    </source>
</evidence>
<comment type="caution">
    <text evidence="7">The sequence shown here is derived from an EMBL/GenBank/DDBJ whole genome shotgun (WGS) entry which is preliminary data.</text>
</comment>
<dbReference type="InterPro" id="IPR042177">
    <property type="entry name" value="Cell/Rod_1"/>
</dbReference>
<dbReference type="EMBL" id="MGDT01000007">
    <property type="protein sequence ID" value="OGL66470.1"/>
    <property type="molecule type" value="Genomic_DNA"/>
</dbReference>
<dbReference type="PANTHER" id="PTHR34138:SF1">
    <property type="entry name" value="CELL SHAPE-DETERMINING PROTEIN MREC"/>
    <property type="match status" value="1"/>
</dbReference>
<dbReference type="GO" id="GO:0005886">
    <property type="term" value="C:plasma membrane"/>
    <property type="evidence" value="ECO:0007669"/>
    <property type="project" value="TreeGrafter"/>
</dbReference>
<evidence type="ECO:0000256" key="2">
    <source>
        <dbReference type="ARBA" id="ARBA00013855"/>
    </source>
</evidence>
<dbReference type="Proteomes" id="UP000177885">
    <property type="component" value="Unassembled WGS sequence"/>
</dbReference>
<dbReference type="Gene3D" id="2.40.10.340">
    <property type="entry name" value="Rod shape-determining protein MreC, domain 1"/>
    <property type="match status" value="1"/>
</dbReference>
<dbReference type="STRING" id="1802385.A2856_02145"/>
<dbReference type="Gene3D" id="2.40.10.350">
    <property type="entry name" value="Rod shape-determining protein MreC, domain 2"/>
    <property type="match status" value="1"/>
</dbReference>
<dbReference type="PIRSF" id="PIRSF038471">
    <property type="entry name" value="MreC"/>
    <property type="match status" value="1"/>
</dbReference>
<sequence>MRRDAARLTRSAAVCVVALAALFFLRSPLLSAFASAARPLAGAGAWVSDRLGWITVGKGEMARRLEERTAQRDALALDGAELERLRDENAELRDRLSFVERTRFDAVQASIVMRDDASQTRRLTLDRGSDDGVVAGVAVTAGNGLYVGKVIAVTAATATVAVAAAPGERTAVTMLTLTRTIGLAEGTGGPLLSMQFIPHDQRIEVNDLVVTSGLEDRVPAGLAVGLVNAVKSDPTSPFQQAMVEPLAYLRRETTLSILLDRASP</sequence>
<evidence type="ECO:0000259" key="6">
    <source>
        <dbReference type="Pfam" id="PF04085"/>
    </source>
</evidence>
<evidence type="ECO:0000256" key="5">
    <source>
        <dbReference type="SAM" id="Coils"/>
    </source>
</evidence>
<dbReference type="AlphaFoldDB" id="A0A1F7TKG2"/>
<comment type="similarity">
    <text evidence="1">Belongs to the MreC family.</text>
</comment>
<gene>
    <name evidence="7" type="ORF">A2856_02145</name>
</gene>
<evidence type="ECO:0000256" key="1">
    <source>
        <dbReference type="ARBA" id="ARBA00009369"/>
    </source>
</evidence>
<dbReference type="NCBIfam" id="TIGR00219">
    <property type="entry name" value="mreC"/>
    <property type="match status" value="1"/>
</dbReference>
<evidence type="ECO:0000256" key="3">
    <source>
        <dbReference type="ARBA" id="ARBA00022960"/>
    </source>
</evidence>
<dbReference type="InterPro" id="IPR055342">
    <property type="entry name" value="MreC_beta-barrel_core"/>
</dbReference>
<feature type="coiled-coil region" evidence="5">
    <location>
        <begin position="75"/>
        <end position="102"/>
    </location>
</feature>
<protein>
    <recommendedName>
        <fullName evidence="2">Cell shape-determining protein MreC</fullName>
    </recommendedName>
    <alternativeName>
        <fullName evidence="4">Cell shape protein MreC</fullName>
    </alternativeName>
</protein>
<dbReference type="InterPro" id="IPR042175">
    <property type="entry name" value="Cell/Rod_MreC_2"/>
</dbReference>
<dbReference type="GO" id="GO:0008360">
    <property type="term" value="P:regulation of cell shape"/>
    <property type="evidence" value="ECO:0007669"/>
    <property type="project" value="UniProtKB-KW"/>
</dbReference>
<organism evidence="7 8">
    <name type="scientific">Candidatus Uhrbacteria bacterium RIFCSPHIGHO2_01_FULL_63_20</name>
    <dbReference type="NCBI Taxonomy" id="1802385"/>
    <lineage>
        <taxon>Bacteria</taxon>
        <taxon>Candidatus Uhriibacteriota</taxon>
    </lineage>
</organism>